<dbReference type="InterPro" id="IPR034122">
    <property type="entry name" value="Retropepsin-like_bacterial"/>
</dbReference>
<name>A0A841RA73_9SPIO</name>
<evidence type="ECO:0000313" key="3">
    <source>
        <dbReference type="Proteomes" id="UP000587760"/>
    </source>
</evidence>
<organism evidence="2 3">
    <name type="scientific">Spirochaeta isovalerica</name>
    <dbReference type="NCBI Taxonomy" id="150"/>
    <lineage>
        <taxon>Bacteria</taxon>
        <taxon>Pseudomonadati</taxon>
        <taxon>Spirochaetota</taxon>
        <taxon>Spirochaetia</taxon>
        <taxon>Spirochaetales</taxon>
        <taxon>Spirochaetaceae</taxon>
        <taxon>Spirochaeta</taxon>
    </lineage>
</organism>
<sequence>MIQPKGKSILIISILVSLIINSCSRATNNEEKNDDIKKRLLSGGSISTSCYLDFPLNTGEPLQIKLNINNKSYLFLLDTGSEITIISKNAKCFTLEPEKTNILTKGIAGNSQKNSFAKLDPIQLKDVVIEDVYCAVTDLSHIEINGLKYDGILGENFLSNFILTIDYSRKKFTLTNIQSDNLNKGDFIPFDKNEFISGNHFYAISDNGKDIPIFIDTGIDLSCTPDSFNLINHSFYNNHLELLGINNIGIPYELGKVENLTIGNALVNDLTVVKTNKDRFLLGRDFLERSKVEIDYITKRIRFDKFMDQNTFTQVVHFSEIVIEKNSLGFIIKEIWDKSKLVQKGIRVGDHIKEINNISLSEFQSVIDLYITLTDSRIYSITYEREEEVSIEIKNL</sequence>
<evidence type="ECO:0000313" key="2">
    <source>
        <dbReference type="EMBL" id="MBB6479598.1"/>
    </source>
</evidence>
<dbReference type="SUPFAM" id="SSF50630">
    <property type="entry name" value="Acid proteases"/>
    <property type="match status" value="2"/>
</dbReference>
<dbReference type="GO" id="GO:0006508">
    <property type="term" value="P:proteolysis"/>
    <property type="evidence" value="ECO:0007669"/>
    <property type="project" value="UniProtKB-KW"/>
</dbReference>
<dbReference type="AlphaFoldDB" id="A0A841RA73"/>
<dbReference type="InterPro" id="IPR001969">
    <property type="entry name" value="Aspartic_peptidase_AS"/>
</dbReference>
<proteinExistence type="predicted"/>
<dbReference type="InterPro" id="IPR036034">
    <property type="entry name" value="PDZ_sf"/>
</dbReference>
<keyword evidence="2" id="KW-0378">Hydrolase</keyword>
<keyword evidence="2" id="KW-0645">Protease</keyword>
<protein>
    <submittedName>
        <fullName evidence="2">Putative aspartyl protease</fullName>
    </submittedName>
</protein>
<dbReference type="Proteomes" id="UP000587760">
    <property type="component" value="Unassembled WGS sequence"/>
</dbReference>
<dbReference type="Pfam" id="PF13650">
    <property type="entry name" value="Asp_protease_2"/>
    <property type="match status" value="1"/>
</dbReference>
<keyword evidence="1" id="KW-0732">Signal</keyword>
<reference evidence="2 3" key="1">
    <citation type="submission" date="2020-08" db="EMBL/GenBank/DDBJ databases">
        <title>Genomic Encyclopedia of Type Strains, Phase IV (KMG-IV): sequencing the most valuable type-strain genomes for metagenomic binning, comparative biology and taxonomic classification.</title>
        <authorList>
            <person name="Goeker M."/>
        </authorList>
    </citation>
    <scope>NUCLEOTIDE SEQUENCE [LARGE SCALE GENOMIC DNA]</scope>
    <source>
        <strain evidence="2 3">DSM 2461</strain>
    </source>
</reference>
<accession>A0A841RA73</accession>
<dbReference type="PROSITE" id="PS00141">
    <property type="entry name" value="ASP_PROTEASE"/>
    <property type="match status" value="1"/>
</dbReference>
<dbReference type="CDD" id="cd05483">
    <property type="entry name" value="retropepsin_like_bacteria"/>
    <property type="match status" value="1"/>
</dbReference>
<evidence type="ECO:0000256" key="1">
    <source>
        <dbReference type="SAM" id="SignalP"/>
    </source>
</evidence>
<feature type="signal peptide" evidence="1">
    <location>
        <begin position="1"/>
        <end position="25"/>
    </location>
</feature>
<dbReference type="Gene3D" id="2.40.70.10">
    <property type="entry name" value="Acid Proteases"/>
    <property type="match status" value="2"/>
</dbReference>
<gene>
    <name evidence="2" type="ORF">HNR50_001256</name>
</gene>
<dbReference type="GO" id="GO:0004190">
    <property type="term" value="F:aspartic-type endopeptidase activity"/>
    <property type="evidence" value="ECO:0007669"/>
    <property type="project" value="InterPro"/>
</dbReference>
<dbReference type="InterPro" id="IPR021109">
    <property type="entry name" value="Peptidase_aspartic_dom_sf"/>
</dbReference>
<keyword evidence="3" id="KW-1185">Reference proteome</keyword>
<dbReference type="SUPFAM" id="SSF50156">
    <property type="entry name" value="PDZ domain-like"/>
    <property type="match status" value="1"/>
</dbReference>
<comment type="caution">
    <text evidence="2">The sequence shown here is derived from an EMBL/GenBank/DDBJ whole genome shotgun (WGS) entry which is preliminary data.</text>
</comment>
<dbReference type="EMBL" id="JACHGJ010000002">
    <property type="protein sequence ID" value="MBB6479598.1"/>
    <property type="molecule type" value="Genomic_DNA"/>
</dbReference>
<dbReference type="RefSeq" id="WP_184744980.1">
    <property type="nucleotide sequence ID" value="NZ_JACHGJ010000002.1"/>
</dbReference>
<dbReference type="Gene3D" id="2.30.42.10">
    <property type="match status" value="1"/>
</dbReference>
<feature type="chain" id="PRO_5032549631" evidence="1">
    <location>
        <begin position="26"/>
        <end position="396"/>
    </location>
</feature>